<dbReference type="RefSeq" id="WP_138600635.1">
    <property type="nucleotide sequence ID" value="NZ_VCIA01000001.1"/>
</dbReference>
<feature type="transmembrane region" description="Helical" evidence="1">
    <location>
        <begin position="105"/>
        <end position="124"/>
    </location>
</feature>
<organism evidence="2 3">
    <name type="scientific">Lentibacillus cibarius</name>
    <dbReference type="NCBI Taxonomy" id="2583219"/>
    <lineage>
        <taxon>Bacteria</taxon>
        <taxon>Bacillati</taxon>
        <taxon>Bacillota</taxon>
        <taxon>Bacilli</taxon>
        <taxon>Bacillales</taxon>
        <taxon>Bacillaceae</taxon>
        <taxon>Lentibacillus</taxon>
    </lineage>
</organism>
<evidence type="ECO:0000313" key="2">
    <source>
        <dbReference type="EMBL" id="TMN20891.1"/>
    </source>
</evidence>
<evidence type="ECO:0000313" key="3">
    <source>
        <dbReference type="Proteomes" id="UP000306980"/>
    </source>
</evidence>
<comment type="caution">
    <text evidence="2">The sequence shown here is derived from an EMBL/GenBank/DDBJ whole genome shotgun (WGS) entry which is preliminary data.</text>
</comment>
<dbReference type="Proteomes" id="UP000306980">
    <property type="component" value="Unassembled WGS sequence"/>
</dbReference>
<dbReference type="OrthoDB" id="2988046at2"/>
<name>A0A5S3QI66_9BACI</name>
<keyword evidence="1" id="KW-0812">Transmembrane</keyword>
<sequence length="244" mass="28025">MEKNEMEMEENNKTSGWKSKLNTAFLVAFVLGCIFGWIGIIRYIMKVIHTDESVVYFSLPMGGAMTVIFFSMGLGILTVIFLILVKNLLFKKYHFAEFKEYGSGVLYGFIALVIVSSPFMFFAADNYISVTKEGVGYSRYWTVGDGKYSWDKGVKKITLDYSYFDKGDTSDNFSGMYTFHFSDGKHVEIWENSLDGNFDSIERIDEIALKHNMAYEVIAAPSNEQIEKWIPQEHQDFVKELFSK</sequence>
<evidence type="ECO:0000256" key="1">
    <source>
        <dbReference type="SAM" id="Phobius"/>
    </source>
</evidence>
<proteinExistence type="predicted"/>
<feature type="transmembrane region" description="Helical" evidence="1">
    <location>
        <begin position="21"/>
        <end position="44"/>
    </location>
</feature>
<keyword evidence="1" id="KW-0472">Membrane</keyword>
<reference evidence="2 3" key="1">
    <citation type="submission" date="2019-05" db="EMBL/GenBank/DDBJ databases">
        <title>Genomic analysis of Lentibacillus sp. NKC220-2.</title>
        <authorList>
            <person name="Oh Y.J."/>
        </authorList>
    </citation>
    <scope>NUCLEOTIDE SEQUENCE [LARGE SCALE GENOMIC DNA]</scope>
    <source>
        <strain evidence="2 3">NKC220-2</strain>
    </source>
</reference>
<dbReference type="PROSITE" id="PS51257">
    <property type="entry name" value="PROKAR_LIPOPROTEIN"/>
    <property type="match status" value="1"/>
</dbReference>
<protein>
    <submittedName>
        <fullName evidence="2">Uncharacterized protein</fullName>
    </submittedName>
</protein>
<accession>A0A5S3QI66</accession>
<keyword evidence="1" id="KW-1133">Transmembrane helix</keyword>
<dbReference type="EMBL" id="VCIA01000001">
    <property type="protein sequence ID" value="TMN20891.1"/>
    <property type="molecule type" value="Genomic_DNA"/>
</dbReference>
<feature type="transmembrane region" description="Helical" evidence="1">
    <location>
        <begin position="64"/>
        <end position="85"/>
    </location>
</feature>
<gene>
    <name evidence="2" type="ORF">FFL34_01260</name>
</gene>
<dbReference type="AlphaFoldDB" id="A0A5S3QI66"/>